<evidence type="ECO:0000313" key="1">
    <source>
        <dbReference type="EMBL" id="CAG7835300.1"/>
    </source>
</evidence>
<comment type="caution">
    <text evidence="1">The sequence shown here is derived from an EMBL/GenBank/DDBJ whole genome shotgun (WGS) entry which is preliminary data.</text>
</comment>
<dbReference type="EMBL" id="CAJVCH010570582">
    <property type="protein sequence ID" value="CAG7835300.1"/>
    <property type="molecule type" value="Genomic_DNA"/>
</dbReference>
<dbReference type="AlphaFoldDB" id="A0A8J2LKP8"/>
<accession>A0A8J2LKP8</accession>
<name>A0A8J2LKP8_9HEXA</name>
<proteinExistence type="predicted"/>
<dbReference type="Proteomes" id="UP000708208">
    <property type="component" value="Unassembled WGS sequence"/>
</dbReference>
<organism evidence="1 2">
    <name type="scientific">Allacma fusca</name>
    <dbReference type="NCBI Taxonomy" id="39272"/>
    <lineage>
        <taxon>Eukaryota</taxon>
        <taxon>Metazoa</taxon>
        <taxon>Ecdysozoa</taxon>
        <taxon>Arthropoda</taxon>
        <taxon>Hexapoda</taxon>
        <taxon>Collembola</taxon>
        <taxon>Symphypleona</taxon>
        <taxon>Sminthuridae</taxon>
        <taxon>Allacma</taxon>
    </lineage>
</organism>
<protein>
    <submittedName>
        <fullName evidence="1">Uncharacterized protein</fullName>
    </submittedName>
</protein>
<keyword evidence="2" id="KW-1185">Reference proteome</keyword>
<reference evidence="1" key="1">
    <citation type="submission" date="2021-06" db="EMBL/GenBank/DDBJ databases">
        <authorList>
            <person name="Hodson N. C."/>
            <person name="Mongue J. A."/>
            <person name="Jaron S. K."/>
        </authorList>
    </citation>
    <scope>NUCLEOTIDE SEQUENCE</scope>
</reference>
<evidence type="ECO:0000313" key="2">
    <source>
        <dbReference type="Proteomes" id="UP000708208"/>
    </source>
</evidence>
<gene>
    <name evidence="1" type="ORF">AFUS01_LOCUS44688</name>
</gene>
<sequence>MREKFVVGARYPQGPSFNDVNSSQAAIGAKSNLISESGYRESKSESYSRVRSISLKVFLLNLINGVIEYRIQNDPLKCSSKLCNCSWA</sequence>